<organism evidence="2">
    <name type="scientific">Oryza sativa subsp. japonica</name>
    <name type="common">Rice</name>
    <dbReference type="NCBI Taxonomy" id="39947"/>
    <lineage>
        <taxon>Eukaryota</taxon>
        <taxon>Viridiplantae</taxon>
        <taxon>Streptophyta</taxon>
        <taxon>Embryophyta</taxon>
        <taxon>Tracheophyta</taxon>
        <taxon>Spermatophyta</taxon>
        <taxon>Magnoliopsida</taxon>
        <taxon>Liliopsida</taxon>
        <taxon>Poales</taxon>
        <taxon>Poaceae</taxon>
        <taxon>BOP clade</taxon>
        <taxon>Oryzoideae</taxon>
        <taxon>Oryzeae</taxon>
        <taxon>Oryzinae</taxon>
        <taxon>Oryza</taxon>
        <taxon>Oryza sativa</taxon>
    </lineage>
</organism>
<accession>A0A8J8XXG8</accession>
<feature type="region of interest" description="Disordered" evidence="1">
    <location>
        <begin position="1"/>
        <end position="45"/>
    </location>
</feature>
<dbReference type="SMR" id="A0A8J8XXG8"/>
<protein>
    <submittedName>
        <fullName evidence="2">Uncharacterized protein</fullName>
    </submittedName>
</protein>
<gene>
    <name evidence="2" type="ORF">OsJ_01918</name>
</gene>
<evidence type="ECO:0000256" key="1">
    <source>
        <dbReference type="SAM" id="MobiDB-lite"/>
    </source>
</evidence>
<dbReference type="EMBL" id="CM000138">
    <property type="protein sequence ID" value="EEE54645.1"/>
    <property type="molecule type" value="Genomic_DNA"/>
</dbReference>
<name>A0A8J8XXG8_ORYSJ</name>
<dbReference type="Proteomes" id="UP000007752">
    <property type="component" value="Chromosome 1"/>
</dbReference>
<evidence type="ECO:0000313" key="2">
    <source>
        <dbReference type="EMBL" id="EEE54645.1"/>
    </source>
</evidence>
<proteinExistence type="predicted"/>
<reference evidence="2" key="2">
    <citation type="submission" date="2008-12" db="EMBL/GenBank/DDBJ databases">
        <title>Improved gene annotation of the rice (Oryza sativa) genomes.</title>
        <authorList>
            <person name="Wang J."/>
            <person name="Li R."/>
            <person name="Fan W."/>
            <person name="Huang Q."/>
            <person name="Zhang J."/>
            <person name="Zhou Y."/>
            <person name="Hu Y."/>
            <person name="Zi S."/>
            <person name="Li J."/>
            <person name="Ni P."/>
            <person name="Zheng H."/>
            <person name="Zhang Y."/>
            <person name="Zhao M."/>
            <person name="Hao Q."/>
            <person name="McDermott J."/>
            <person name="Samudrala R."/>
            <person name="Kristiansen K."/>
            <person name="Wong G.K.-S."/>
        </authorList>
    </citation>
    <scope>NUCLEOTIDE SEQUENCE</scope>
</reference>
<reference evidence="2" key="1">
    <citation type="journal article" date="2005" name="PLoS Biol.">
        <title>The genomes of Oryza sativa: a history of duplications.</title>
        <authorList>
            <person name="Yu J."/>
            <person name="Wang J."/>
            <person name="Lin W."/>
            <person name="Li S."/>
            <person name="Li H."/>
            <person name="Zhou J."/>
            <person name="Ni P."/>
            <person name="Dong W."/>
            <person name="Hu S."/>
            <person name="Zeng C."/>
            <person name="Zhang J."/>
            <person name="Zhang Y."/>
            <person name="Li R."/>
            <person name="Xu Z."/>
            <person name="Li S."/>
            <person name="Li X."/>
            <person name="Zheng H."/>
            <person name="Cong L."/>
            <person name="Lin L."/>
            <person name="Yin J."/>
            <person name="Geng J."/>
            <person name="Li G."/>
            <person name="Shi J."/>
            <person name="Liu J."/>
            <person name="Lv H."/>
            <person name="Li J."/>
            <person name="Wang J."/>
            <person name="Deng Y."/>
            <person name="Ran L."/>
            <person name="Shi X."/>
            <person name="Wang X."/>
            <person name="Wu Q."/>
            <person name="Li C."/>
            <person name="Ren X."/>
            <person name="Wang J."/>
            <person name="Wang X."/>
            <person name="Li D."/>
            <person name="Liu D."/>
            <person name="Zhang X."/>
            <person name="Ji Z."/>
            <person name="Zhao W."/>
            <person name="Sun Y."/>
            <person name="Zhang Z."/>
            <person name="Bao J."/>
            <person name="Han Y."/>
            <person name="Dong L."/>
            <person name="Ji J."/>
            <person name="Chen P."/>
            <person name="Wu S."/>
            <person name="Liu J."/>
            <person name="Xiao Y."/>
            <person name="Bu D."/>
            <person name="Tan J."/>
            <person name="Yang L."/>
            <person name="Ye C."/>
            <person name="Zhang J."/>
            <person name="Xu J."/>
            <person name="Zhou Y."/>
            <person name="Yu Y."/>
            <person name="Zhang B."/>
            <person name="Zhuang S."/>
            <person name="Wei H."/>
            <person name="Liu B."/>
            <person name="Lei M."/>
            <person name="Yu H."/>
            <person name="Li Y."/>
            <person name="Xu H."/>
            <person name="Wei S."/>
            <person name="He X."/>
            <person name="Fang L."/>
            <person name="Zhang Z."/>
            <person name="Zhang Y."/>
            <person name="Huang X."/>
            <person name="Su Z."/>
            <person name="Tong W."/>
            <person name="Li J."/>
            <person name="Tong Z."/>
            <person name="Li S."/>
            <person name="Ye J."/>
            <person name="Wang L."/>
            <person name="Fang L."/>
            <person name="Lei T."/>
            <person name="Chen C."/>
            <person name="Chen H."/>
            <person name="Xu Z."/>
            <person name="Li H."/>
            <person name="Huang H."/>
            <person name="Zhang F."/>
            <person name="Xu H."/>
            <person name="Li N."/>
            <person name="Zhao C."/>
            <person name="Li S."/>
            <person name="Dong L."/>
            <person name="Huang Y."/>
            <person name="Li L."/>
            <person name="Xi Y."/>
            <person name="Qi Q."/>
            <person name="Li W."/>
            <person name="Zhang B."/>
            <person name="Hu W."/>
            <person name="Zhang Y."/>
            <person name="Tian X."/>
            <person name="Jiao Y."/>
            <person name="Liang X."/>
            <person name="Jin J."/>
            <person name="Gao L."/>
            <person name="Zheng W."/>
            <person name="Hao B."/>
            <person name="Liu S."/>
            <person name="Wang W."/>
            <person name="Yuan L."/>
            <person name="Cao M."/>
            <person name="McDermott J."/>
            <person name="Samudrala R."/>
            <person name="Wang J."/>
            <person name="Wong G.K."/>
            <person name="Yang H."/>
        </authorList>
    </citation>
    <scope>NUCLEOTIDE SEQUENCE [LARGE SCALE GENOMIC DNA]</scope>
</reference>
<feature type="region of interest" description="Disordered" evidence="1">
    <location>
        <begin position="145"/>
        <end position="164"/>
    </location>
</feature>
<dbReference type="AlphaFoldDB" id="A0A8J8XXG8"/>
<sequence>MPTAPLLRPLSSRVKRPPPGWIGAARAGTSGPEVAGQTTGDLGELGGDMTAATTKDATDQGTDGGIGGGGFVSYKRDIACAYASSPFSVASFSPVSFSSASLLHGLLLHRVLSRLHTTDPGRSRLARMRKSWKKFRVGSARCCRPSMSRPSKLPGSGGGKKGFDDAADKADCTTMYEAGLVLLEKMQKIVNRSTAKSEALRSVFDNITEIEQI</sequence>